<dbReference type="Proteomes" id="UP000011713">
    <property type="component" value="Unassembled WGS sequence"/>
</dbReference>
<evidence type="ECO:0000313" key="2">
    <source>
        <dbReference type="Proteomes" id="UP000011713"/>
    </source>
</evidence>
<name>M4C561_HYAAE</name>
<proteinExistence type="predicted"/>
<dbReference type="HOGENOM" id="CLU_2282860_0_0_1"/>
<sequence>MGKNCMRSDFILTINFLAKHLEFRWQRKIAAEEVEQMSRRSSWIQVNRHEQVVWKLEGASSQGDRRVTLQQYFSALLHSTFGSRTMQRTQTSGDTRDCQQLD</sequence>
<organism evidence="1 2">
    <name type="scientific">Hyaloperonospora arabidopsidis (strain Emoy2)</name>
    <name type="common">Downy mildew agent</name>
    <name type="synonym">Peronospora arabidopsidis</name>
    <dbReference type="NCBI Taxonomy" id="559515"/>
    <lineage>
        <taxon>Eukaryota</taxon>
        <taxon>Sar</taxon>
        <taxon>Stramenopiles</taxon>
        <taxon>Oomycota</taxon>
        <taxon>Peronosporomycetes</taxon>
        <taxon>Peronosporales</taxon>
        <taxon>Peronosporaceae</taxon>
        <taxon>Hyaloperonospora</taxon>
    </lineage>
</organism>
<dbReference type="AlphaFoldDB" id="M4C561"/>
<dbReference type="InParanoid" id="M4C561"/>
<reference evidence="1" key="2">
    <citation type="submission" date="2015-06" db="UniProtKB">
        <authorList>
            <consortium name="EnsemblProtists"/>
        </authorList>
    </citation>
    <scope>IDENTIFICATION</scope>
    <source>
        <strain evidence="1">Emoy2</strain>
    </source>
</reference>
<dbReference type="EnsemblProtists" id="HpaT814232">
    <property type="protein sequence ID" value="HpaP814232"/>
    <property type="gene ID" value="HpaG814232"/>
</dbReference>
<keyword evidence="2" id="KW-1185">Reference proteome</keyword>
<evidence type="ECO:0000313" key="1">
    <source>
        <dbReference type="EnsemblProtists" id="HpaP814232"/>
    </source>
</evidence>
<reference evidence="2" key="1">
    <citation type="journal article" date="2010" name="Science">
        <title>Signatures of adaptation to obligate biotrophy in the Hyaloperonospora arabidopsidis genome.</title>
        <authorList>
            <person name="Baxter L."/>
            <person name="Tripathy S."/>
            <person name="Ishaque N."/>
            <person name="Boot N."/>
            <person name="Cabral A."/>
            <person name="Kemen E."/>
            <person name="Thines M."/>
            <person name="Ah-Fong A."/>
            <person name="Anderson R."/>
            <person name="Badejoko W."/>
            <person name="Bittner-Eddy P."/>
            <person name="Boore J.L."/>
            <person name="Chibucos M.C."/>
            <person name="Coates M."/>
            <person name="Dehal P."/>
            <person name="Delehaunty K."/>
            <person name="Dong S."/>
            <person name="Downton P."/>
            <person name="Dumas B."/>
            <person name="Fabro G."/>
            <person name="Fronick C."/>
            <person name="Fuerstenberg S.I."/>
            <person name="Fulton L."/>
            <person name="Gaulin E."/>
            <person name="Govers F."/>
            <person name="Hughes L."/>
            <person name="Humphray S."/>
            <person name="Jiang R.H."/>
            <person name="Judelson H."/>
            <person name="Kamoun S."/>
            <person name="Kyung K."/>
            <person name="Meijer H."/>
            <person name="Minx P."/>
            <person name="Morris P."/>
            <person name="Nelson J."/>
            <person name="Phuntumart V."/>
            <person name="Qutob D."/>
            <person name="Rehmany A."/>
            <person name="Rougon-Cardoso A."/>
            <person name="Ryden P."/>
            <person name="Torto-Alalibo T."/>
            <person name="Studholme D."/>
            <person name="Wang Y."/>
            <person name="Win J."/>
            <person name="Wood J."/>
            <person name="Clifton S.W."/>
            <person name="Rogers J."/>
            <person name="Van den Ackerveken G."/>
            <person name="Jones J.D."/>
            <person name="McDowell J.M."/>
            <person name="Beynon J."/>
            <person name="Tyler B.M."/>
        </authorList>
    </citation>
    <scope>NUCLEOTIDE SEQUENCE [LARGE SCALE GENOMIC DNA]</scope>
    <source>
        <strain evidence="2">Emoy2</strain>
    </source>
</reference>
<dbReference type="VEuPathDB" id="FungiDB:HpaG814232"/>
<dbReference type="EMBL" id="JH599839">
    <property type="status" value="NOT_ANNOTATED_CDS"/>
    <property type="molecule type" value="Genomic_DNA"/>
</dbReference>
<accession>M4C561</accession>
<protein>
    <submittedName>
        <fullName evidence="1">Uncharacterized protein</fullName>
    </submittedName>
</protein>